<protein>
    <submittedName>
        <fullName evidence="2">Uncharacterized protein</fullName>
    </submittedName>
</protein>
<keyword evidence="1" id="KW-1185">Reference proteome</keyword>
<dbReference type="Proteomes" id="UP000887565">
    <property type="component" value="Unplaced"/>
</dbReference>
<dbReference type="AlphaFoldDB" id="A0A915ILA1"/>
<proteinExistence type="predicted"/>
<evidence type="ECO:0000313" key="2">
    <source>
        <dbReference type="WBParaSite" id="nRc.2.0.1.t14957-RA"/>
    </source>
</evidence>
<sequence>MCRKSCGAGMIEPNWYCGGKITWWYCGCPLASICITCTSCPCGCIIDGCGCITDGCCCVTDGCCCIIGDCCSTIGDCDI</sequence>
<evidence type="ECO:0000313" key="1">
    <source>
        <dbReference type="Proteomes" id="UP000887565"/>
    </source>
</evidence>
<accession>A0A915ILA1</accession>
<organism evidence="1 2">
    <name type="scientific">Romanomermis culicivorax</name>
    <name type="common">Nematode worm</name>
    <dbReference type="NCBI Taxonomy" id="13658"/>
    <lineage>
        <taxon>Eukaryota</taxon>
        <taxon>Metazoa</taxon>
        <taxon>Ecdysozoa</taxon>
        <taxon>Nematoda</taxon>
        <taxon>Enoplea</taxon>
        <taxon>Dorylaimia</taxon>
        <taxon>Mermithida</taxon>
        <taxon>Mermithoidea</taxon>
        <taxon>Mermithidae</taxon>
        <taxon>Romanomermis</taxon>
    </lineage>
</organism>
<name>A0A915ILA1_ROMCU</name>
<dbReference type="WBParaSite" id="nRc.2.0.1.t14957-RA">
    <property type="protein sequence ID" value="nRc.2.0.1.t14957-RA"/>
    <property type="gene ID" value="nRc.2.0.1.g14957"/>
</dbReference>
<reference evidence="2" key="1">
    <citation type="submission" date="2022-11" db="UniProtKB">
        <authorList>
            <consortium name="WormBaseParasite"/>
        </authorList>
    </citation>
    <scope>IDENTIFICATION</scope>
</reference>